<protein>
    <submittedName>
        <fullName evidence="1">Uncharacterized protein</fullName>
    </submittedName>
</protein>
<evidence type="ECO:0000313" key="1">
    <source>
        <dbReference type="EMBL" id="CAI8022394.1"/>
    </source>
</evidence>
<proteinExistence type="predicted"/>
<comment type="caution">
    <text evidence="1">The sequence shown here is derived from an EMBL/GenBank/DDBJ whole genome shotgun (WGS) entry which is preliminary data.</text>
</comment>
<reference evidence="1" key="1">
    <citation type="submission" date="2023-03" db="EMBL/GenBank/DDBJ databases">
        <authorList>
            <person name="Steffen K."/>
            <person name="Cardenas P."/>
        </authorList>
    </citation>
    <scope>NUCLEOTIDE SEQUENCE</scope>
</reference>
<name>A0AA35S346_GEOBA</name>
<accession>A0AA35S346</accession>
<sequence>MAASAAVSASLSELELTACPTSAELVGRSGLAHTANVVEVAIPEPSALPKVHTTFS</sequence>
<gene>
    <name evidence="1" type="ORF">GBAR_LOCUS13159</name>
</gene>
<dbReference type="EMBL" id="CASHTH010001948">
    <property type="protein sequence ID" value="CAI8022394.1"/>
    <property type="molecule type" value="Genomic_DNA"/>
</dbReference>
<keyword evidence="2" id="KW-1185">Reference proteome</keyword>
<organism evidence="1 2">
    <name type="scientific">Geodia barretti</name>
    <name type="common">Barrett's horny sponge</name>
    <dbReference type="NCBI Taxonomy" id="519541"/>
    <lineage>
        <taxon>Eukaryota</taxon>
        <taxon>Metazoa</taxon>
        <taxon>Porifera</taxon>
        <taxon>Demospongiae</taxon>
        <taxon>Heteroscleromorpha</taxon>
        <taxon>Tetractinellida</taxon>
        <taxon>Astrophorina</taxon>
        <taxon>Geodiidae</taxon>
        <taxon>Geodia</taxon>
    </lineage>
</organism>
<dbReference type="AlphaFoldDB" id="A0AA35S346"/>
<dbReference type="Proteomes" id="UP001174909">
    <property type="component" value="Unassembled WGS sequence"/>
</dbReference>
<evidence type="ECO:0000313" key="2">
    <source>
        <dbReference type="Proteomes" id="UP001174909"/>
    </source>
</evidence>